<reference evidence="9" key="1">
    <citation type="journal article" date="2017" name="Nature">
        <title>The sunflower genome provides insights into oil metabolism, flowering and Asterid evolution.</title>
        <authorList>
            <person name="Badouin H."/>
            <person name="Gouzy J."/>
            <person name="Grassa C.J."/>
            <person name="Murat F."/>
            <person name="Staton S.E."/>
            <person name="Cottret L."/>
            <person name="Lelandais-Briere C."/>
            <person name="Owens G.L."/>
            <person name="Carrere S."/>
            <person name="Mayjonade B."/>
            <person name="Legrand L."/>
            <person name="Gill N."/>
            <person name="Kane N.C."/>
            <person name="Bowers J.E."/>
            <person name="Hubner S."/>
            <person name="Bellec A."/>
            <person name="Berard A."/>
            <person name="Berges H."/>
            <person name="Blanchet N."/>
            <person name="Boniface M.C."/>
            <person name="Brunel D."/>
            <person name="Catrice O."/>
            <person name="Chaidir N."/>
            <person name="Claudel C."/>
            <person name="Donnadieu C."/>
            <person name="Faraut T."/>
            <person name="Fievet G."/>
            <person name="Helmstetter N."/>
            <person name="King M."/>
            <person name="Knapp S.J."/>
            <person name="Lai Z."/>
            <person name="Le Paslier M.C."/>
            <person name="Lippi Y."/>
            <person name="Lorenzon L."/>
            <person name="Mandel J.R."/>
            <person name="Marage G."/>
            <person name="Marchand G."/>
            <person name="Marquand E."/>
            <person name="Bret-Mestries E."/>
            <person name="Morien E."/>
            <person name="Nambeesan S."/>
            <person name="Nguyen T."/>
            <person name="Pegot-Espagnet P."/>
            <person name="Pouilly N."/>
            <person name="Raftis F."/>
            <person name="Sallet E."/>
            <person name="Schiex T."/>
            <person name="Thomas J."/>
            <person name="Vandecasteele C."/>
            <person name="Vares D."/>
            <person name="Vear F."/>
            <person name="Vautrin S."/>
            <person name="Crespi M."/>
            <person name="Mangin B."/>
            <person name="Burke J.M."/>
            <person name="Salse J."/>
            <person name="Munos S."/>
            <person name="Vincourt P."/>
            <person name="Rieseberg L.H."/>
            <person name="Langlade N.B."/>
        </authorList>
    </citation>
    <scope>NUCLEOTIDE SEQUENCE</scope>
    <source>
        <tissue evidence="9">Leaves</tissue>
    </source>
</reference>
<dbReference type="Gene3D" id="3.20.20.140">
    <property type="entry name" value="Metal-dependent hydrolases"/>
    <property type="match status" value="1"/>
</dbReference>
<keyword evidence="4 8" id="KW-0479">Metal-binding</keyword>
<dbReference type="GO" id="GO:0003876">
    <property type="term" value="F:AMP deaminase activity"/>
    <property type="evidence" value="ECO:0007669"/>
    <property type="project" value="UniProtKB-EC"/>
</dbReference>
<evidence type="ECO:0000256" key="5">
    <source>
        <dbReference type="ARBA" id="ARBA00022801"/>
    </source>
</evidence>
<dbReference type="PANTHER" id="PTHR11359">
    <property type="entry name" value="AMP DEAMINASE"/>
    <property type="match status" value="1"/>
</dbReference>
<dbReference type="InterPro" id="IPR006650">
    <property type="entry name" value="A/AMP_deam_AS"/>
</dbReference>
<comment type="similarity">
    <text evidence="2">Belongs to the metallo-dependent hydrolases superfamily. Adenosine and AMP deaminases family.</text>
</comment>
<keyword evidence="6 8" id="KW-0862">Zinc</keyword>
<accession>A0A9K3IDA0</accession>
<name>A0A9K3IDA0_HELAN</name>
<evidence type="ECO:0000313" key="10">
    <source>
        <dbReference type="Proteomes" id="UP000215914"/>
    </source>
</evidence>
<gene>
    <name evidence="9" type="ORF">HanXRQr2_Chr08g0331551</name>
</gene>
<comment type="pathway">
    <text evidence="1">Purine metabolism; IMP biosynthesis via salvage pathway; IMP from AMP: step 1/1.</text>
</comment>
<dbReference type="EC" id="3.5.4.6" evidence="3"/>
<dbReference type="SUPFAM" id="SSF51556">
    <property type="entry name" value="Metallo-dependent hydrolases"/>
    <property type="match status" value="1"/>
</dbReference>
<sequence>MIFHRGIFVSLSTDDPLQIYLTKEPLVEEYGVAAKAHWLGTKYYKR</sequence>
<dbReference type="GO" id="GO:0032264">
    <property type="term" value="P:IMP salvage"/>
    <property type="evidence" value="ECO:0007669"/>
    <property type="project" value="InterPro"/>
</dbReference>
<comment type="cofactor">
    <cofactor evidence="8">
        <name>Zn(2+)</name>
        <dbReference type="ChEBI" id="CHEBI:29105"/>
    </cofactor>
    <text evidence="8">Binds 1 zinc ion per subunit.</text>
</comment>
<dbReference type="Gramene" id="mRNA:HanXRQr2_Chr08g0331551">
    <property type="protein sequence ID" value="mRNA:HanXRQr2_Chr08g0331551"/>
    <property type="gene ID" value="HanXRQr2_Chr08g0331551"/>
</dbReference>
<protein>
    <recommendedName>
        <fullName evidence="3">AMP deaminase</fullName>
        <ecNumber evidence="3">3.5.4.6</ecNumber>
    </recommendedName>
</protein>
<dbReference type="Pfam" id="PF19326">
    <property type="entry name" value="AMP_deaminase"/>
    <property type="match status" value="1"/>
</dbReference>
<evidence type="ECO:0000256" key="2">
    <source>
        <dbReference type="ARBA" id="ARBA00006676"/>
    </source>
</evidence>
<dbReference type="InterPro" id="IPR032466">
    <property type="entry name" value="Metal_Hydrolase"/>
</dbReference>
<evidence type="ECO:0000313" key="9">
    <source>
        <dbReference type="EMBL" id="KAF5794739.1"/>
    </source>
</evidence>
<evidence type="ECO:0000256" key="3">
    <source>
        <dbReference type="ARBA" id="ARBA00012775"/>
    </source>
</evidence>
<keyword evidence="5 9" id="KW-0378">Hydrolase</keyword>
<dbReference type="Proteomes" id="UP000215914">
    <property type="component" value="Unassembled WGS sequence"/>
</dbReference>
<evidence type="ECO:0000256" key="8">
    <source>
        <dbReference type="PIRSR" id="PIRSR606329-3"/>
    </source>
</evidence>
<dbReference type="EMBL" id="MNCJ02000323">
    <property type="protein sequence ID" value="KAF5794739.1"/>
    <property type="molecule type" value="Genomic_DNA"/>
</dbReference>
<feature type="binding site" evidence="8">
    <location>
        <position position="14"/>
    </location>
    <ligand>
        <name>Zn(2+)</name>
        <dbReference type="ChEBI" id="CHEBI:29105"/>
        <note>catalytic</note>
    </ligand>
</feature>
<dbReference type="InterPro" id="IPR006329">
    <property type="entry name" value="AMPD"/>
</dbReference>
<evidence type="ECO:0000256" key="4">
    <source>
        <dbReference type="ARBA" id="ARBA00022723"/>
    </source>
</evidence>
<evidence type="ECO:0000256" key="7">
    <source>
        <dbReference type="PIRSR" id="PIRSR606329-2"/>
    </source>
</evidence>
<keyword evidence="10" id="KW-1185">Reference proteome</keyword>
<dbReference type="GO" id="GO:0046872">
    <property type="term" value="F:metal ion binding"/>
    <property type="evidence" value="ECO:0007669"/>
    <property type="project" value="UniProtKB-KW"/>
</dbReference>
<organism evidence="9 10">
    <name type="scientific">Helianthus annuus</name>
    <name type="common">Common sunflower</name>
    <dbReference type="NCBI Taxonomy" id="4232"/>
    <lineage>
        <taxon>Eukaryota</taxon>
        <taxon>Viridiplantae</taxon>
        <taxon>Streptophyta</taxon>
        <taxon>Embryophyta</taxon>
        <taxon>Tracheophyta</taxon>
        <taxon>Spermatophyta</taxon>
        <taxon>Magnoliopsida</taxon>
        <taxon>eudicotyledons</taxon>
        <taxon>Gunneridae</taxon>
        <taxon>Pentapetalae</taxon>
        <taxon>asterids</taxon>
        <taxon>campanulids</taxon>
        <taxon>Asterales</taxon>
        <taxon>Asteraceae</taxon>
        <taxon>Asteroideae</taxon>
        <taxon>Heliantheae alliance</taxon>
        <taxon>Heliantheae</taxon>
        <taxon>Helianthus</taxon>
    </lineage>
</organism>
<evidence type="ECO:0000256" key="6">
    <source>
        <dbReference type="ARBA" id="ARBA00022833"/>
    </source>
</evidence>
<feature type="binding site" evidence="7">
    <location>
        <begin position="15"/>
        <end position="18"/>
    </location>
    <ligand>
        <name>substrate</name>
    </ligand>
</feature>
<proteinExistence type="inferred from homology"/>
<dbReference type="PROSITE" id="PS00485">
    <property type="entry name" value="A_DEAMINASE"/>
    <property type="match status" value="1"/>
</dbReference>
<evidence type="ECO:0000256" key="1">
    <source>
        <dbReference type="ARBA" id="ARBA00004955"/>
    </source>
</evidence>
<dbReference type="AlphaFoldDB" id="A0A9K3IDA0"/>
<dbReference type="PANTHER" id="PTHR11359:SF14">
    <property type="entry name" value="AMP DEAMINASE"/>
    <property type="match status" value="1"/>
</dbReference>
<reference evidence="9" key="2">
    <citation type="submission" date="2020-06" db="EMBL/GenBank/DDBJ databases">
        <title>Helianthus annuus Genome sequencing and assembly Release 2.</title>
        <authorList>
            <person name="Gouzy J."/>
            <person name="Langlade N."/>
            <person name="Munos S."/>
        </authorList>
    </citation>
    <scope>NUCLEOTIDE SEQUENCE</scope>
    <source>
        <tissue evidence="9">Leaves</tissue>
    </source>
</reference>
<comment type="caution">
    <text evidence="9">The sequence shown here is derived from an EMBL/GenBank/DDBJ whole genome shotgun (WGS) entry which is preliminary data.</text>
</comment>